<evidence type="ECO:0000313" key="2">
    <source>
        <dbReference type="Proteomes" id="UP001172778"/>
    </source>
</evidence>
<dbReference type="InterPro" id="IPR006530">
    <property type="entry name" value="YD"/>
</dbReference>
<comment type="caution">
    <text evidence="1">The sequence shown here is derived from an EMBL/GenBank/DDBJ whole genome shotgun (WGS) entry which is preliminary data.</text>
</comment>
<protein>
    <submittedName>
        <fullName evidence="1">RHS repeat protein</fullName>
    </submittedName>
</protein>
<evidence type="ECO:0000313" key="1">
    <source>
        <dbReference type="EMBL" id="MDK2127278.1"/>
    </source>
</evidence>
<gene>
    <name evidence="1" type="ORF">PZA18_24890</name>
</gene>
<feature type="non-terminal residue" evidence="1">
    <location>
        <position position="81"/>
    </location>
</feature>
<dbReference type="Gene3D" id="2.180.10.10">
    <property type="entry name" value="RHS repeat-associated core"/>
    <property type="match status" value="1"/>
</dbReference>
<organism evidence="1 2">
    <name type="scientific">Parachitinimonas caeni</name>
    <dbReference type="NCBI Taxonomy" id="3031301"/>
    <lineage>
        <taxon>Bacteria</taxon>
        <taxon>Pseudomonadati</taxon>
        <taxon>Pseudomonadota</taxon>
        <taxon>Betaproteobacteria</taxon>
        <taxon>Neisseriales</taxon>
        <taxon>Chitinibacteraceae</taxon>
        <taxon>Parachitinimonas</taxon>
    </lineage>
</organism>
<feature type="non-terminal residue" evidence="1">
    <location>
        <position position="1"/>
    </location>
</feature>
<accession>A0ABT7E4N0</accession>
<dbReference type="EMBL" id="JARRAF010000322">
    <property type="protein sequence ID" value="MDK2127278.1"/>
    <property type="molecule type" value="Genomic_DNA"/>
</dbReference>
<name>A0ABT7E4N0_9NEIS</name>
<proteinExistence type="predicted"/>
<dbReference type="RefSeq" id="WP_284103552.1">
    <property type="nucleotide sequence ID" value="NZ_JARRAF010000322.1"/>
</dbReference>
<dbReference type="InterPro" id="IPR031325">
    <property type="entry name" value="RHS_repeat"/>
</dbReference>
<dbReference type="NCBIfam" id="TIGR01643">
    <property type="entry name" value="YD_repeat_2x"/>
    <property type="match status" value="1"/>
</dbReference>
<dbReference type="Pfam" id="PF05593">
    <property type="entry name" value="RHS_repeat"/>
    <property type="match status" value="1"/>
</dbReference>
<dbReference type="Proteomes" id="UP001172778">
    <property type="component" value="Unassembled WGS sequence"/>
</dbReference>
<sequence>LLTQRKVSGQVVQTKSLSALQNEFDLLGRLQRPGETQTLSQTDASGGVTAYQYNHAGRLVGQTSSYGQQLEYTYYDNGYTR</sequence>
<keyword evidence="2" id="KW-1185">Reference proteome</keyword>
<reference evidence="1" key="1">
    <citation type="submission" date="2023-03" db="EMBL/GenBank/DDBJ databases">
        <title>Chitinimonas shenzhenensis gen. nov., sp. nov., a novel member of family Burkholderiaceae isolated from activated sludge collected in Shen Zhen, China.</title>
        <authorList>
            <person name="Wang X."/>
        </authorList>
    </citation>
    <scope>NUCLEOTIDE SEQUENCE</scope>
    <source>
        <strain evidence="1">DQS-5</strain>
    </source>
</reference>